<keyword evidence="8" id="KW-0547">Nucleotide-binding</keyword>
<dbReference type="GO" id="GO:0005524">
    <property type="term" value="F:ATP binding"/>
    <property type="evidence" value="ECO:0007669"/>
    <property type="project" value="UniProtKB-KW"/>
</dbReference>
<comment type="caution">
    <text evidence="17">The sequence shown here is derived from an EMBL/GenBank/DDBJ whole genome shotgun (WGS) entry which is preliminary data.</text>
</comment>
<keyword evidence="5" id="KW-0597">Phosphoprotein</keyword>
<keyword evidence="11 14" id="KW-1133">Transmembrane helix</keyword>
<reference evidence="17 18" key="1">
    <citation type="submission" date="2021-05" db="EMBL/GenBank/DDBJ databases">
        <title>Novel Bacillus species.</title>
        <authorList>
            <person name="Liu G."/>
        </authorList>
    </citation>
    <scope>NUCLEOTIDE SEQUENCE [LARGE SCALE GENOMIC DNA]</scope>
    <source>
        <strain evidence="17 18">FJAT-49732</strain>
    </source>
</reference>
<dbReference type="SUPFAM" id="SSF47384">
    <property type="entry name" value="Homodimeric domain of signal transducing histidine kinase"/>
    <property type="match status" value="1"/>
</dbReference>
<keyword evidence="9" id="KW-0418">Kinase</keyword>
<dbReference type="PRINTS" id="PR00344">
    <property type="entry name" value="BCTRLSENSOR"/>
</dbReference>
<gene>
    <name evidence="17" type="ORF">KHA93_01115</name>
</gene>
<keyword evidence="13 14" id="KW-0472">Membrane</keyword>
<evidence type="ECO:0000259" key="15">
    <source>
        <dbReference type="PROSITE" id="PS50109"/>
    </source>
</evidence>
<evidence type="ECO:0000256" key="1">
    <source>
        <dbReference type="ARBA" id="ARBA00000085"/>
    </source>
</evidence>
<feature type="transmembrane region" description="Helical" evidence="14">
    <location>
        <begin position="164"/>
        <end position="185"/>
    </location>
</feature>
<evidence type="ECO:0000256" key="11">
    <source>
        <dbReference type="ARBA" id="ARBA00022989"/>
    </source>
</evidence>
<dbReference type="SUPFAM" id="SSF55874">
    <property type="entry name" value="ATPase domain of HSP90 chaperone/DNA topoisomerase II/histidine kinase"/>
    <property type="match status" value="1"/>
</dbReference>
<evidence type="ECO:0000256" key="3">
    <source>
        <dbReference type="ARBA" id="ARBA00012438"/>
    </source>
</evidence>
<dbReference type="InterPro" id="IPR050398">
    <property type="entry name" value="HssS/ArlS-like"/>
</dbReference>
<keyword evidence="6" id="KW-0808">Transferase</keyword>
<protein>
    <recommendedName>
        <fullName evidence="3">histidine kinase</fullName>
        <ecNumber evidence="3">2.7.13.3</ecNumber>
    </recommendedName>
</protein>
<evidence type="ECO:0000256" key="4">
    <source>
        <dbReference type="ARBA" id="ARBA00022475"/>
    </source>
</evidence>
<dbReference type="EMBL" id="JAGYPJ010000001">
    <property type="protein sequence ID" value="MBS4198259.1"/>
    <property type="molecule type" value="Genomic_DNA"/>
</dbReference>
<accession>A0A942YJM1</accession>
<sequence length="466" mass="53387">MKIGLARKLSLVLLLAFIISILSTYFFSIFLYERLYVQNMKDEMLETGTKLAQSYKGGLVSEQLIKEINWYNSKSKFEIFAVKNPRELSMCLPFEMDYEAIINGEEREQLLSGKIVFKKGRVERLNRDVISAVIPLLDEKKLEGIIYIYYPLANLNEMTFQYTVYWLIGSVIFLLIVLTIGNKWIKSLVKPLIEMKTAAQEFAEGNFSTRISHHDDDEIGQLANTFNEMAESIQKEDEQRKEFLANVSHELRTPLSHIKGYMEAIQMGIVSEEDVYKYQQIIVRESMRMERLVDDLLDLAKLESKEFSLKTAPISLAQTVEEAVEKIKPKMIEKDIDLECKLDYELIVEADTERLEQALLNILDNAIRYTNQKGKISITLQKEASASALLTIEDSGSGIPKEDLKKVTERFYRVNKARTRKEGGTGLGLSIVENLIKLHNGTLHIDSNFGKGTIVVIRLPLINFNE</sequence>
<dbReference type="SUPFAM" id="SSF158472">
    <property type="entry name" value="HAMP domain-like"/>
    <property type="match status" value="1"/>
</dbReference>
<feature type="transmembrane region" description="Helical" evidence="14">
    <location>
        <begin position="12"/>
        <end position="32"/>
    </location>
</feature>
<dbReference type="Gene3D" id="6.10.340.10">
    <property type="match status" value="1"/>
</dbReference>
<dbReference type="Gene3D" id="3.30.565.10">
    <property type="entry name" value="Histidine kinase-like ATPase, C-terminal domain"/>
    <property type="match status" value="1"/>
</dbReference>
<dbReference type="Pfam" id="PF02518">
    <property type="entry name" value="HATPase_c"/>
    <property type="match status" value="1"/>
</dbReference>
<comment type="catalytic activity">
    <reaction evidence="1">
        <text>ATP + protein L-histidine = ADP + protein N-phospho-L-histidine.</text>
        <dbReference type="EC" id="2.7.13.3"/>
    </reaction>
</comment>
<evidence type="ECO:0000256" key="7">
    <source>
        <dbReference type="ARBA" id="ARBA00022692"/>
    </source>
</evidence>
<evidence type="ECO:0000256" key="6">
    <source>
        <dbReference type="ARBA" id="ARBA00022679"/>
    </source>
</evidence>
<feature type="domain" description="HAMP" evidence="16">
    <location>
        <begin position="186"/>
        <end position="238"/>
    </location>
</feature>
<dbReference type="InterPro" id="IPR003661">
    <property type="entry name" value="HisK_dim/P_dom"/>
</dbReference>
<dbReference type="SMART" id="SM00387">
    <property type="entry name" value="HATPase_c"/>
    <property type="match status" value="1"/>
</dbReference>
<evidence type="ECO:0000256" key="5">
    <source>
        <dbReference type="ARBA" id="ARBA00022553"/>
    </source>
</evidence>
<evidence type="ECO:0000256" key="8">
    <source>
        <dbReference type="ARBA" id="ARBA00022741"/>
    </source>
</evidence>
<name>A0A942YJM1_9BACI</name>
<evidence type="ECO:0000256" key="13">
    <source>
        <dbReference type="ARBA" id="ARBA00023136"/>
    </source>
</evidence>
<dbReference type="CDD" id="cd00075">
    <property type="entry name" value="HATPase"/>
    <property type="match status" value="1"/>
</dbReference>
<keyword evidence="12" id="KW-0902">Two-component regulatory system</keyword>
<evidence type="ECO:0000256" key="14">
    <source>
        <dbReference type="SAM" id="Phobius"/>
    </source>
</evidence>
<feature type="domain" description="Histidine kinase" evidence="15">
    <location>
        <begin position="246"/>
        <end position="463"/>
    </location>
</feature>
<evidence type="ECO:0000313" key="17">
    <source>
        <dbReference type="EMBL" id="MBS4198259.1"/>
    </source>
</evidence>
<dbReference type="Pfam" id="PF00672">
    <property type="entry name" value="HAMP"/>
    <property type="match status" value="1"/>
</dbReference>
<dbReference type="AlphaFoldDB" id="A0A942YJM1"/>
<dbReference type="RefSeq" id="WP_213109035.1">
    <property type="nucleotide sequence ID" value="NZ_JAGYPJ010000001.1"/>
</dbReference>
<evidence type="ECO:0000256" key="2">
    <source>
        <dbReference type="ARBA" id="ARBA00004651"/>
    </source>
</evidence>
<evidence type="ECO:0000256" key="10">
    <source>
        <dbReference type="ARBA" id="ARBA00022840"/>
    </source>
</evidence>
<dbReference type="PROSITE" id="PS50885">
    <property type="entry name" value="HAMP"/>
    <property type="match status" value="1"/>
</dbReference>
<dbReference type="PANTHER" id="PTHR45528:SF1">
    <property type="entry name" value="SENSOR HISTIDINE KINASE CPXA"/>
    <property type="match status" value="1"/>
</dbReference>
<dbReference type="GO" id="GO:0000155">
    <property type="term" value="F:phosphorelay sensor kinase activity"/>
    <property type="evidence" value="ECO:0007669"/>
    <property type="project" value="InterPro"/>
</dbReference>
<evidence type="ECO:0000313" key="18">
    <source>
        <dbReference type="Proteomes" id="UP000682713"/>
    </source>
</evidence>
<dbReference type="Pfam" id="PF00512">
    <property type="entry name" value="HisKA"/>
    <property type="match status" value="1"/>
</dbReference>
<dbReference type="InterPro" id="IPR003594">
    <property type="entry name" value="HATPase_dom"/>
</dbReference>
<dbReference type="EC" id="2.7.13.3" evidence="3"/>
<dbReference type="CDD" id="cd06225">
    <property type="entry name" value="HAMP"/>
    <property type="match status" value="1"/>
</dbReference>
<dbReference type="SMART" id="SM00304">
    <property type="entry name" value="HAMP"/>
    <property type="match status" value="1"/>
</dbReference>
<evidence type="ECO:0000259" key="16">
    <source>
        <dbReference type="PROSITE" id="PS50885"/>
    </source>
</evidence>
<proteinExistence type="predicted"/>
<dbReference type="InterPro" id="IPR036890">
    <property type="entry name" value="HATPase_C_sf"/>
</dbReference>
<evidence type="ECO:0000256" key="9">
    <source>
        <dbReference type="ARBA" id="ARBA00022777"/>
    </source>
</evidence>
<dbReference type="InterPro" id="IPR003660">
    <property type="entry name" value="HAMP_dom"/>
</dbReference>
<keyword evidence="18" id="KW-1185">Reference proteome</keyword>
<dbReference type="InterPro" id="IPR004358">
    <property type="entry name" value="Sig_transdc_His_kin-like_C"/>
</dbReference>
<dbReference type="FunFam" id="3.30.565.10:FF:000006">
    <property type="entry name" value="Sensor histidine kinase WalK"/>
    <property type="match status" value="1"/>
</dbReference>
<dbReference type="SMART" id="SM00388">
    <property type="entry name" value="HisKA"/>
    <property type="match status" value="1"/>
</dbReference>
<dbReference type="InterPro" id="IPR005467">
    <property type="entry name" value="His_kinase_dom"/>
</dbReference>
<dbReference type="Proteomes" id="UP000682713">
    <property type="component" value="Unassembled WGS sequence"/>
</dbReference>
<dbReference type="Gene3D" id="1.10.287.130">
    <property type="match status" value="1"/>
</dbReference>
<dbReference type="FunFam" id="1.10.287.130:FF:000001">
    <property type="entry name" value="Two-component sensor histidine kinase"/>
    <property type="match status" value="1"/>
</dbReference>
<keyword evidence="10" id="KW-0067">ATP-binding</keyword>
<dbReference type="CDD" id="cd00082">
    <property type="entry name" value="HisKA"/>
    <property type="match status" value="1"/>
</dbReference>
<dbReference type="InterPro" id="IPR036097">
    <property type="entry name" value="HisK_dim/P_sf"/>
</dbReference>
<comment type="subcellular location">
    <subcellularLocation>
        <location evidence="2">Cell membrane</location>
        <topology evidence="2">Multi-pass membrane protein</topology>
    </subcellularLocation>
</comment>
<keyword evidence="7 14" id="KW-0812">Transmembrane</keyword>
<organism evidence="17 18">
    <name type="scientific">Lederbergia citrisecunda</name>
    <dbReference type="NCBI Taxonomy" id="2833583"/>
    <lineage>
        <taxon>Bacteria</taxon>
        <taxon>Bacillati</taxon>
        <taxon>Bacillota</taxon>
        <taxon>Bacilli</taxon>
        <taxon>Bacillales</taxon>
        <taxon>Bacillaceae</taxon>
        <taxon>Lederbergia</taxon>
    </lineage>
</organism>
<dbReference type="PANTHER" id="PTHR45528">
    <property type="entry name" value="SENSOR HISTIDINE KINASE CPXA"/>
    <property type="match status" value="1"/>
</dbReference>
<keyword evidence="4" id="KW-1003">Cell membrane</keyword>
<evidence type="ECO:0000256" key="12">
    <source>
        <dbReference type="ARBA" id="ARBA00023012"/>
    </source>
</evidence>
<dbReference type="PROSITE" id="PS50109">
    <property type="entry name" value="HIS_KIN"/>
    <property type="match status" value="1"/>
</dbReference>
<dbReference type="GO" id="GO:0005886">
    <property type="term" value="C:plasma membrane"/>
    <property type="evidence" value="ECO:0007669"/>
    <property type="project" value="UniProtKB-SubCell"/>
</dbReference>